<keyword evidence="2" id="KW-1185">Reference proteome</keyword>
<protein>
    <submittedName>
        <fullName evidence="1">Cell division protein FtsW</fullName>
    </submittedName>
</protein>
<keyword evidence="1" id="KW-0132">Cell division</keyword>
<organism evidence="1 2">
    <name type="scientific">Neisseria musculi</name>
    <dbReference type="NCBI Taxonomy" id="1815583"/>
    <lineage>
        <taxon>Bacteria</taxon>
        <taxon>Pseudomonadati</taxon>
        <taxon>Pseudomonadota</taxon>
        <taxon>Betaproteobacteria</taxon>
        <taxon>Neisseriales</taxon>
        <taxon>Neisseriaceae</taxon>
        <taxon>Neisseria</taxon>
    </lineage>
</organism>
<dbReference type="EMBL" id="CP060414">
    <property type="protein sequence ID" value="QNT57888.2"/>
    <property type="molecule type" value="Genomic_DNA"/>
</dbReference>
<accession>A0ACD0ZIQ4</accession>
<keyword evidence="1" id="KW-0131">Cell cycle</keyword>
<dbReference type="Proteomes" id="UP000516412">
    <property type="component" value="Chromosome"/>
</dbReference>
<reference evidence="1" key="1">
    <citation type="submission" date="2024-06" db="EMBL/GenBank/DDBJ databases">
        <title>Complete Genome Sequence of mouse commensal type strain Neisseria musculi.</title>
        <authorList>
            <person name="Thapa E."/>
            <person name="Aluvathingal J."/>
            <person name="Nadendla S."/>
            <person name="Mehta A."/>
            <person name="Tettelin H."/>
            <person name="Weyand N.J."/>
        </authorList>
    </citation>
    <scope>NUCLEOTIDE SEQUENCE</scope>
    <source>
        <strain evidence="1">NW831</strain>
    </source>
</reference>
<name>A0ACD0ZIQ4_9NEIS</name>
<proteinExistence type="predicted"/>
<sequence length="440" mass="48663">MSENRGGGLSVPDKPVPETPEAQYAAVQIVSDGLVPQRRKAVCLKFKCNNFYSNMITESKILDRKILRSGHKTDQSLLWMVILMVSFSLLMIYSASIAYAAHDGGDQWFYLSRQAAFLGTGALAGLAAFKVPMAKWKKYTPWILFAALLLLAAVLAVGREINGAKRWIHLGPVNLQPTEIFKLATILYLSSFFTRRAEILKQFKKVRFSAVPVGIGLGLIMLEPDFGSFVVVTAVAMGLLFLAGLPWRWFLMMVGIGLASMVALIAVAPYRMARVSAFLNPWEDPLGKGYQLTHSLMAIARGEWFGVGLGASLEKRFYLPEAHTDFILAVIGEEFGFVGISVLIFCYAWLVWRAFSIGKQARDLELFFGAFVAKGIGIWLGIQSFFNIGVNIGLLPTKGLTLPLMSYGGSAVIIMLVCMALLLRVDYENRLKMRGYKVEA</sequence>
<evidence type="ECO:0000313" key="2">
    <source>
        <dbReference type="Proteomes" id="UP000516412"/>
    </source>
</evidence>
<gene>
    <name evidence="1" type="primary">ftsW</name>
    <name evidence="1" type="ORF">H7A79_2288</name>
</gene>
<evidence type="ECO:0000313" key="1">
    <source>
        <dbReference type="EMBL" id="QNT57888.2"/>
    </source>
</evidence>